<evidence type="ECO:0000313" key="1">
    <source>
        <dbReference type="EMBL" id="KAL1492334.1"/>
    </source>
</evidence>
<sequence>MASYTYRGFGESYFTMDIVTVTPLTAYQNVSADDPVKPKGTGTGAFLVYRADGKAEILIYFDEDLTISTTKVANQTGVLQ</sequence>
<evidence type="ECO:0000313" key="2">
    <source>
        <dbReference type="Proteomes" id="UP001566132"/>
    </source>
</evidence>
<name>A0ABD1EF85_HYPHA</name>
<gene>
    <name evidence="1" type="ORF">ABEB36_010595</name>
</gene>
<dbReference type="AlphaFoldDB" id="A0ABD1EF85"/>
<reference evidence="1 2" key="1">
    <citation type="submission" date="2024-05" db="EMBL/GenBank/DDBJ databases">
        <title>Genetic variation in Jamaican populations of the coffee berry borer (Hypothenemus hampei).</title>
        <authorList>
            <person name="Errbii M."/>
            <person name="Myrie A."/>
        </authorList>
    </citation>
    <scope>NUCLEOTIDE SEQUENCE [LARGE SCALE GENOMIC DNA]</scope>
    <source>
        <strain evidence="1">JA-Hopewell-2020-01-JO</strain>
        <tissue evidence="1">Whole body</tissue>
    </source>
</reference>
<dbReference type="EMBL" id="JBDJPC010000008">
    <property type="protein sequence ID" value="KAL1492334.1"/>
    <property type="molecule type" value="Genomic_DNA"/>
</dbReference>
<proteinExistence type="predicted"/>
<accession>A0ABD1EF85</accession>
<keyword evidence="2" id="KW-1185">Reference proteome</keyword>
<protein>
    <submittedName>
        <fullName evidence="1">Uncharacterized protein</fullName>
    </submittedName>
</protein>
<organism evidence="1 2">
    <name type="scientific">Hypothenemus hampei</name>
    <name type="common">Coffee berry borer</name>
    <dbReference type="NCBI Taxonomy" id="57062"/>
    <lineage>
        <taxon>Eukaryota</taxon>
        <taxon>Metazoa</taxon>
        <taxon>Ecdysozoa</taxon>
        <taxon>Arthropoda</taxon>
        <taxon>Hexapoda</taxon>
        <taxon>Insecta</taxon>
        <taxon>Pterygota</taxon>
        <taxon>Neoptera</taxon>
        <taxon>Endopterygota</taxon>
        <taxon>Coleoptera</taxon>
        <taxon>Polyphaga</taxon>
        <taxon>Cucujiformia</taxon>
        <taxon>Curculionidae</taxon>
        <taxon>Scolytinae</taxon>
        <taxon>Hypothenemus</taxon>
    </lineage>
</organism>
<dbReference type="Proteomes" id="UP001566132">
    <property type="component" value="Unassembled WGS sequence"/>
</dbReference>
<comment type="caution">
    <text evidence="1">The sequence shown here is derived from an EMBL/GenBank/DDBJ whole genome shotgun (WGS) entry which is preliminary data.</text>
</comment>